<feature type="coiled-coil region" evidence="1">
    <location>
        <begin position="98"/>
        <end position="160"/>
    </location>
</feature>
<evidence type="ECO:0000313" key="3">
    <source>
        <dbReference type="EMBL" id="AAC97848.1"/>
    </source>
</evidence>
<dbReference type="RefSeq" id="NP_048094.1">
    <property type="nucleotide sequence ID" value="NC_001993.1"/>
</dbReference>
<dbReference type="InterPro" id="IPR003497">
    <property type="entry name" value="BRO_N_domain"/>
</dbReference>
<dbReference type="PROSITE" id="PS51750">
    <property type="entry name" value="BRO_N"/>
    <property type="match status" value="1"/>
</dbReference>
<protein>
    <submittedName>
        <fullName evidence="3">ORF MSV023 ALI motif gene family protein</fullName>
    </submittedName>
</protein>
<keyword evidence="4" id="KW-1185">Reference proteome</keyword>
<sequence>MDLISKINIITYNNCSYYKAKDIADILNYKSVDYFIKKYVKNEHKINYESTIYVNNSGLYYIMFKSKKHEAEKFQNWIKEENLPEIENNKIEKITTKFQNLLYLKEQIQKQLNQEKEQLKKEKEQLCKQLNKEKEQLEQEKQLKEQYKEYCNRLQKLEKNEIIYVLTNNTDLSNNIFKIGKTNINSIKNRLSTYNTGASDPYYYVFYKNVYDGNKIEKEFNYLMNRYNVLLNNNKINVELYKLYFPDLEYVLNAVIDSNDVLINIIKQKHEEFYINSINKKSIVNPIIFENNRPNNIFDNLSSNEKKKLIKEAFIKYNKSLIKRKDFEKYFKETFNYKINKKINFWNEMKNNCPIGYKLYYSNKL</sequence>
<evidence type="ECO:0000313" key="4">
    <source>
        <dbReference type="Proteomes" id="UP000172353"/>
    </source>
</evidence>
<dbReference type="SMART" id="SM01040">
    <property type="entry name" value="Bro-N"/>
    <property type="match status" value="1"/>
</dbReference>
<organismHost>
    <name type="scientific">Melanoplus sanguinipes</name>
    <name type="common">Migratory grasshopper</name>
    <dbReference type="NCBI Taxonomy" id="65742"/>
</organismHost>
<dbReference type="GeneID" id="1449843"/>
<name>Q9YW69_MSEPV</name>
<evidence type="ECO:0000256" key="1">
    <source>
        <dbReference type="SAM" id="Coils"/>
    </source>
</evidence>
<dbReference type="EMBL" id="AF063866">
    <property type="protein sequence ID" value="AAC97848.1"/>
    <property type="molecule type" value="Genomic_DNA"/>
</dbReference>
<evidence type="ECO:0000259" key="2">
    <source>
        <dbReference type="PROSITE" id="PS51750"/>
    </source>
</evidence>
<dbReference type="OrthoDB" id="5682at10239"/>
<feature type="domain" description="Bro-N" evidence="2">
    <location>
        <begin position="1"/>
        <end position="90"/>
    </location>
</feature>
<proteinExistence type="predicted"/>
<keyword evidence="1" id="KW-0175">Coiled coil</keyword>
<dbReference type="Pfam" id="PF02498">
    <property type="entry name" value="Bro-N"/>
    <property type="match status" value="1"/>
</dbReference>
<reference evidence="3 4" key="1">
    <citation type="journal article" date="1999" name="J. Virol.">
        <title>The genome of Melanoplus sanguinipes entomopoxvirus.</title>
        <authorList>
            <person name="Afonso C.L."/>
            <person name="Tulman E.R."/>
            <person name="Lu Z."/>
            <person name="Oma E."/>
            <person name="Kutish G.F."/>
            <person name="Rock D.L."/>
        </authorList>
    </citation>
    <scope>NUCLEOTIDE SEQUENCE [LARGE SCALE GENOMIC DNA]</scope>
    <source>
        <strain evidence="3">Tucson</strain>
    </source>
</reference>
<accession>Q9YW69</accession>
<organism evidence="3 4">
    <name type="scientific">Melanoplus sanguinipes entomopoxvirus</name>
    <name type="common">MsEPV</name>
    <dbReference type="NCBI Taxonomy" id="83191"/>
    <lineage>
        <taxon>Viruses</taxon>
        <taxon>Varidnaviria</taxon>
        <taxon>Bamfordvirae</taxon>
        <taxon>Nucleocytoviricota</taxon>
        <taxon>Pokkesviricetes</taxon>
        <taxon>Chitovirales</taxon>
        <taxon>Poxviridae</taxon>
        <taxon>Entomopoxvirinae</taxon>
        <taxon>Deltaentomopoxvirus</taxon>
        <taxon>Deltaentomopoxvirus msanguinipes</taxon>
    </lineage>
</organism>
<gene>
    <name evidence="3" type="primary">MSV023</name>
</gene>
<dbReference type="Proteomes" id="UP000172353">
    <property type="component" value="Segment"/>
</dbReference>
<dbReference type="PIR" id="T28184">
    <property type="entry name" value="T28184"/>
</dbReference>
<dbReference type="KEGG" id="vg:1449843"/>